<proteinExistence type="inferred from homology"/>
<evidence type="ECO:0000313" key="9">
    <source>
        <dbReference type="Proteomes" id="UP001501166"/>
    </source>
</evidence>
<feature type="transmembrane region" description="Helical" evidence="7">
    <location>
        <begin position="141"/>
        <end position="161"/>
    </location>
</feature>
<keyword evidence="9" id="KW-1185">Reference proteome</keyword>
<dbReference type="Pfam" id="PF13440">
    <property type="entry name" value="Polysacc_synt_3"/>
    <property type="match status" value="1"/>
</dbReference>
<feature type="transmembrane region" description="Helical" evidence="7">
    <location>
        <begin position="378"/>
        <end position="398"/>
    </location>
</feature>
<evidence type="ECO:0000313" key="8">
    <source>
        <dbReference type="EMBL" id="GAA0358212.1"/>
    </source>
</evidence>
<evidence type="ECO:0000256" key="2">
    <source>
        <dbReference type="ARBA" id="ARBA00007430"/>
    </source>
</evidence>
<feature type="transmembrane region" description="Helical" evidence="7">
    <location>
        <begin position="281"/>
        <end position="302"/>
    </location>
</feature>
<evidence type="ECO:0000256" key="3">
    <source>
        <dbReference type="ARBA" id="ARBA00022475"/>
    </source>
</evidence>
<accession>A0ABN0X930</accession>
<dbReference type="PANTHER" id="PTHR30250:SF10">
    <property type="entry name" value="LIPOPOLYSACCHARIDE BIOSYNTHESIS PROTEIN WZXC"/>
    <property type="match status" value="1"/>
</dbReference>
<feature type="transmembrane region" description="Helical" evidence="7">
    <location>
        <begin position="9"/>
        <end position="34"/>
    </location>
</feature>
<feature type="transmembrane region" description="Helical" evidence="7">
    <location>
        <begin position="167"/>
        <end position="187"/>
    </location>
</feature>
<feature type="transmembrane region" description="Helical" evidence="7">
    <location>
        <begin position="108"/>
        <end position="129"/>
    </location>
</feature>
<dbReference type="RefSeq" id="WP_343754382.1">
    <property type="nucleotide sequence ID" value="NZ_BAAACW010000054.1"/>
</dbReference>
<dbReference type="CDD" id="cd13127">
    <property type="entry name" value="MATE_tuaB_like"/>
    <property type="match status" value="1"/>
</dbReference>
<keyword evidence="6 7" id="KW-0472">Membrane</keyword>
<comment type="similarity">
    <text evidence="2">Belongs to the polysaccharide synthase family.</text>
</comment>
<feature type="transmembrane region" description="Helical" evidence="7">
    <location>
        <begin position="40"/>
        <end position="65"/>
    </location>
</feature>
<organism evidence="8 9">
    <name type="scientific">Alkalibacterium iburiense</name>
    <dbReference type="NCBI Taxonomy" id="290589"/>
    <lineage>
        <taxon>Bacteria</taxon>
        <taxon>Bacillati</taxon>
        <taxon>Bacillota</taxon>
        <taxon>Bacilli</taxon>
        <taxon>Lactobacillales</taxon>
        <taxon>Carnobacteriaceae</taxon>
        <taxon>Alkalibacterium</taxon>
    </lineage>
</organism>
<dbReference type="EMBL" id="BAAACW010000054">
    <property type="protein sequence ID" value="GAA0358212.1"/>
    <property type="molecule type" value="Genomic_DNA"/>
</dbReference>
<name>A0ABN0X930_9LACT</name>
<reference evidence="8 9" key="1">
    <citation type="journal article" date="2019" name="Int. J. Syst. Evol. Microbiol.">
        <title>The Global Catalogue of Microorganisms (GCM) 10K type strain sequencing project: providing services to taxonomists for standard genome sequencing and annotation.</title>
        <authorList>
            <consortium name="The Broad Institute Genomics Platform"/>
            <consortium name="The Broad Institute Genome Sequencing Center for Infectious Disease"/>
            <person name="Wu L."/>
            <person name="Ma J."/>
        </authorList>
    </citation>
    <scope>NUCLEOTIDE SEQUENCE [LARGE SCALE GENOMIC DNA]</scope>
    <source>
        <strain evidence="8 9">JCM 12662</strain>
    </source>
</reference>
<evidence type="ECO:0000256" key="1">
    <source>
        <dbReference type="ARBA" id="ARBA00004651"/>
    </source>
</evidence>
<keyword evidence="5 7" id="KW-1133">Transmembrane helix</keyword>
<sequence>MMEQFKKGIFYTALGKYSIVVVQLLVTALLARLLTPNEMGIVSAVNVFLVFFQLLADFGIGPAIIQNKNLTNKEVNGIFSFSLYIAFGLSILFIFLGYPMSRFYGNDVFIPISMILAIAVFFYGILVVPQSIILKEQNFKLVNLTTLAGAVVSGIVSITLALLGFSYYSLIIGNTAKAATLFIVFYMKTETKISLKFSWAPLKKIYAFSRNQFLFNFINYFSRNLDKLLIGRYFSQSALGYYDRAYQISLYPNQVLTSLVTSVIHPILSDYESEKERIKKVYLRISNLLATLGMPLSVFLIFSADDIIYFLAGEQWAGSVPVFQILALSVWVQMILSSTGGIFQSGNRTDLLLLSGILSTVANVAGIIAGILLGQIEYVAVFLVISFSLNFIQANILLMKIMFKSTLLEFFSVLKKPLILAVMQALAFYFLPDLNYNVFINLVIQGLLFLSVWLLGLWLTGEMKRLKQEIQRAKGVA</sequence>
<feature type="transmembrane region" description="Helical" evidence="7">
    <location>
        <begin position="410"/>
        <end position="432"/>
    </location>
</feature>
<feature type="transmembrane region" description="Helical" evidence="7">
    <location>
        <begin position="438"/>
        <end position="459"/>
    </location>
</feature>
<evidence type="ECO:0000256" key="5">
    <source>
        <dbReference type="ARBA" id="ARBA00022989"/>
    </source>
</evidence>
<evidence type="ECO:0000256" key="4">
    <source>
        <dbReference type="ARBA" id="ARBA00022692"/>
    </source>
</evidence>
<evidence type="ECO:0000256" key="7">
    <source>
        <dbReference type="SAM" id="Phobius"/>
    </source>
</evidence>
<feature type="transmembrane region" description="Helical" evidence="7">
    <location>
        <begin position="77"/>
        <end position="96"/>
    </location>
</feature>
<feature type="transmembrane region" description="Helical" evidence="7">
    <location>
        <begin position="351"/>
        <end position="372"/>
    </location>
</feature>
<protein>
    <submittedName>
        <fullName evidence="8">Lipopolysaccharide biosynthesis protein</fullName>
    </submittedName>
</protein>
<evidence type="ECO:0000256" key="6">
    <source>
        <dbReference type="ARBA" id="ARBA00023136"/>
    </source>
</evidence>
<dbReference type="Proteomes" id="UP001501166">
    <property type="component" value="Unassembled WGS sequence"/>
</dbReference>
<gene>
    <name evidence="8" type="ORF">GCM10008932_08660</name>
</gene>
<keyword evidence="3" id="KW-1003">Cell membrane</keyword>
<comment type="caution">
    <text evidence="8">The sequence shown here is derived from an EMBL/GenBank/DDBJ whole genome shotgun (WGS) entry which is preliminary data.</text>
</comment>
<dbReference type="PANTHER" id="PTHR30250">
    <property type="entry name" value="PST FAMILY PREDICTED COLANIC ACID TRANSPORTER"/>
    <property type="match status" value="1"/>
</dbReference>
<feature type="transmembrane region" description="Helical" evidence="7">
    <location>
        <begin position="322"/>
        <end position="344"/>
    </location>
</feature>
<comment type="subcellular location">
    <subcellularLocation>
        <location evidence="1">Cell membrane</location>
        <topology evidence="1">Multi-pass membrane protein</topology>
    </subcellularLocation>
</comment>
<keyword evidence="4 7" id="KW-0812">Transmembrane</keyword>
<dbReference type="InterPro" id="IPR050833">
    <property type="entry name" value="Poly_Biosynth_Transport"/>
</dbReference>